<dbReference type="Proteomes" id="UP001497480">
    <property type="component" value="Unassembled WGS sequence"/>
</dbReference>
<evidence type="ECO:0000313" key="2">
    <source>
        <dbReference type="Proteomes" id="UP001497480"/>
    </source>
</evidence>
<dbReference type="AlphaFoldDB" id="A0AAV1X9X5"/>
<sequence length="161" mass="18564">MDQSRGPDPRLLQKPVSEIQISNFKFWVEIVAAIYDFKAVCLELSNVSRLTSMRREGGRNQVPKRKEDWKLIQHGTKRDATEDIQLLDKSTVKKMRDTKESCELNDESGKSNRGDLRTHELRVILKPLRNFHVFSLLRIEEEFGAAAVYAGSQFIALVEPY</sequence>
<organism evidence="1 2">
    <name type="scientific">Lupinus luteus</name>
    <name type="common">European yellow lupine</name>
    <dbReference type="NCBI Taxonomy" id="3873"/>
    <lineage>
        <taxon>Eukaryota</taxon>
        <taxon>Viridiplantae</taxon>
        <taxon>Streptophyta</taxon>
        <taxon>Embryophyta</taxon>
        <taxon>Tracheophyta</taxon>
        <taxon>Spermatophyta</taxon>
        <taxon>Magnoliopsida</taxon>
        <taxon>eudicotyledons</taxon>
        <taxon>Gunneridae</taxon>
        <taxon>Pentapetalae</taxon>
        <taxon>rosids</taxon>
        <taxon>fabids</taxon>
        <taxon>Fabales</taxon>
        <taxon>Fabaceae</taxon>
        <taxon>Papilionoideae</taxon>
        <taxon>50 kb inversion clade</taxon>
        <taxon>genistoids sensu lato</taxon>
        <taxon>core genistoids</taxon>
        <taxon>Genisteae</taxon>
        <taxon>Lupinus</taxon>
    </lineage>
</organism>
<reference evidence="1 2" key="1">
    <citation type="submission" date="2024-03" db="EMBL/GenBank/DDBJ databases">
        <authorList>
            <person name="Martinez-Hernandez J."/>
        </authorList>
    </citation>
    <scope>NUCLEOTIDE SEQUENCE [LARGE SCALE GENOMIC DNA]</scope>
</reference>
<protein>
    <submittedName>
        <fullName evidence="1">Uncharacterized protein</fullName>
    </submittedName>
</protein>
<keyword evidence="2" id="KW-1185">Reference proteome</keyword>
<dbReference type="EMBL" id="CAXHTB010000013">
    <property type="protein sequence ID" value="CAL0318535.1"/>
    <property type="molecule type" value="Genomic_DNA"/>
</dbReference>
<comment type="caution">
    <text evidence="1">The sequence shown here is derived from an EMBL/GenBank/DDBJ whole genome shotgun (WGS) entry which is preliminary data.</text>
</comment>
<proteinExistence type="predicted"/>
<accession>A0AAV1X9X5</accession>
<gene>
    <name evidence="1" type="ORF">LLUT_LOCUS19595</name>
</gene>
<evidence type="ECO:0000313" key="1">
    <source>
        <dbReference type="EMBL" id="CAL0318535.1"/>
    </source>
</evidence>
<name>A0AAV1X9X5_LUPLU</name>